<dbReference type="PANTHER" id="PTHR23114">
    <property type="entry name" value="M7GPPPN-MRNA HYDROLASE"/>
    <property type="match status" value="1"/>
</dbReference>
<name>A0A9Q9EGM5_9PEZI</name>
<proteinExistence type="inferred from homology"/>
<dbReference type="SMART" id="SM01125">
    <property type="entry name" value="DCP2"/>
    <property type="match status" value="1"/>
</dbReference>
<dbReference type="GO" id="GO:0000290">
    <property type="term" value="P:deadenylation-dependent decapping of nuclear-transcribed mRNA"/>
    <property type="evidence" value="ECO:0007669"/>
    <property type="project" value="InterPro"/>
</dbReference>
<dbReference type="Proteomes" id="UP001056384">
    <property type="component" value="Chromosome 2"/>
</dbReference>
<sequence length="1065" mass="115267">MAEAADQTISHMTLVDWLDDLTVRFLLNLPPAELSSVPRLCFQVEEAQWFYEDFIRPANPALPSLNLRQFCLTLFQHCPLLSGFNAAQHLAAYEEFLAYKVRVPVRGAILMDESMDKVLLVRGWKKGASWSFPRGKINKDEPDLDCAVREVYEETGFDLQAAGLVDRNKIGDGKVKAIDVTMREQHMKLFVFRGVALDTYFEPRTRKEIGKIQWYNVKDLPGFKKQKGVAGHGQGEAESVKFYMVAPFLGHLKKWIGQQRRKDSAEATQVQHDRSVSLPYKGVQTTITEDEGEDTEAGFATDNGLQSIDRSADELKRLLSIGGAAPVPDQPAQPAQSPNGAQANSLLAMLRGNIVAPSGSTLPHTPYGQVDPVFPEQAPQTPQPQHPRHASAAASYHQNAPPEFQYSPQTMQQGLQQQQSQRHSATFNTVIANNSNHQQPGISHLPPYIQQQMFQQQRQQSLPASFSSGGAPGAQFHQRPGSSESRQISQPLEARNAHAHNLLAHFQSTANQNQNPTKPFGLADMPQQRPASRHASTAVARPIGSERAVPEASSLPAPKLNAHSMKLLDAFKTGPRTTRPSGSTHAKTQPSGAQHQTALLDLFRKPSTANDPPALARRESVAAPGSPALTDATEVPEGRKLERKPTLNEITRTLPPKEKAELPALPVQPDTRSTEKVSPVQRERPTQLQPPRTASASRGVSSSMLSAVPHDVETDRPRSRGQLFDPAQPKRFVRAASQSKQSAIQPHVAPVPTASRTGSDAQSTSRSSKSPRPATKAPAQASPKPKGKQARNDNGPPRQVQPVPQFSILQRPGSSRSPAPMSPSRDESLSSKQQPQVLKREAIVEDDEPPAAQRPSSVVKTPASGDKKDTLLALFGKAPLSPAAPAPSPMPATGVAPTLDDSPSQSAGQQRNPLLDLFNGNRAEITIKTPEPPPSPQLLPETKPSAQGQRPQSSQQHLLNLFTKTSANVGSRLNSPGTPVSPFTLGTPATNTSMEKLPSAAYDSRVNTPRGSEPMSRLGSMASVMSNGAGAKSGAQTPTEAKDLLLGYLNGVVQKEGYRGAKKPA</sequence>
<feature type="domain" description="Nudix hydrolase" evidence="10">
    <location>
        <begin position="101"/>
        <end position="242"/>
    </location>
</feature>
<evidence type="ECO:0000259" key="10">
    <source>
        <dbReference type="PROSITE" id="PS51462"/>
    </source>
</evidence>
<evidence type="ECO:0000256" key="1">
    <source>
        <dbReference type="ARBA" id="ARBA00001936"/>
    </source>
</evidence>
<feature type="compositionally biased region" description="Polar residues" evidence="9">
    <location>
        <begin position="686"/>
        <end position="705"/>
    </location>
</feature>
<feature type="region of interest" description="Disordered" evidence="9">
    <location>
        <begin position="453"/>
        <end position="490"/>
    </location>
</feature>
<comment type="cofactor">
    <cofactor evidence="1">
        <name>Mn(2+)</name>
        <dbReference type="ChEBI" id="CHEBI:29035"/>
    </cofactor>
</comment>
<dbReference type="GO" id="GO:0030145">
    <property type="term" value="F:manganese ion binding"/>
    <property type="evidence" value="ECO:0007669"/>
    <property type="project" value="InterPro"/>
</dbReference>
<feature type="region of interest" description="Disordered" evidence="9">
    <location>
        <begin position="357"/>
        <end position="424"/>
    </location>
</feature>
<organism evidence="11 12">
    <name type="scientific">Septoria linicola</name>
    <dbReference type="NCBI Taxonomy" id="215465"/>
    <lineage>
        <taxon>Eukaryota</taxon>
        <taxon>Fungi</taxon>
        <taxon>Dikarya</taxon>
        <taxon>Ascomycota</taxon>
        <taxon>Pezizomycotina</taxon>
        <taxon>Dothideomycetes</taxon>
        <taxon>Dothideomycetidae</taxon>
        <taxon>Mycosphaerellales</taxon>
        <taxon>Mycosphaerellaceae</taxon>
        <taxon>Septoria</taxon>
    </lineage>
</organism>
<protein>
    <submittedName>
        <fullName evidence="11">mRNA decapping protein 2, Box A</fullName>
    </submittedName>
</protein>
<evidence type="ECO:0000256" key="7">
    <source>
        <dbReference type="ARBA" id="ARBA00022884"/>
    </source>
</evidence>
<dbReference type="GO" id="GO:0003723">
    <property type="term" value="F:RNA binding"/>
    <property type="evidence" value="ECO:0007669"/>
    <property type="project" value="UniProtKB-KW"/>
</dbReference>
<dbReference type="GO" id="GO:0000184">
    <property type="term" value="P:nuclear-transcribed mRNA catabolic process, nonsense-mediated decay"/>
    <property type="evidence" value="ECO:0007669"/>
    <property type="project" value="InterPro"/>
</dbReference>
<evidence type="ECO:0000256" key="5">
    <source>
        <dbReference type="ARBA" id="ARBA00022723"/>
    </source>
</evidence>
<dbReference type="SUPFAM" id="SSF55811">
    <property type="entry name" value="Nudix"/>
    <property type="match status" value="1"/>
</dbReference>
<evidence type="ECO:0000256" key="9">
    <source>
        <dbReference type="SAM" id="MobiDB-lite"/>
    </source>
</evidence>
<dbReference type="PANTHER" id="PTHR23114:SF17">
    <property type="entry name" value="M7GPPPN-MRNA HYDROLASE"/>
    <property type="match status" value="1"/>
</dbReference>
<comment type="similarity">
    <text evidence="3">Belongs to the Nudix hydrolase family. DCP2 subfamily.</text>
</comment>
<dbReference type="InterPro" id="IPR015797">
    <property type="entry name" value="NUDIX_hydrolase-like_dom_sf"/>
</dbReference>
<dbReference type="InterPro" id="IPR000086">
    <property type="entry name" value="NUDIX_hydrolase_dom"/>
</dbReference>
<feature type="region of interest" description="Disordered" evidence="9">
    <location>
        <begin position="511"/>
        <end position="560"/>
    </location>
</feature>
<feature type="compositionally biased region" description="Polar residues" evidence="9">
    <location>
        <begin position="480"/>
        <end position="490"/>
    </location>
</feature>
<evidence type="ECO:0000256" key="4">
    <source>
        <dbReference type="ARBA" id="ARBA00022490"/>
    </source>
</evidence>
<feature type="compositionally biased region" description="Low complexity" evidence="9">
    <location>
        <begin position="811"/>
        <end position="823"/>
    </location>
</feature>
<evidence type="ECO:0000256" key="3">
    <source>
        <dbReference type="ARBA" id="ARBA00005279"/>
    </source>
</evidence>
<accession>A0A9Q9EGM5</accession>
<evidence type="ECO:0000256" key="6">
    <source>
        <dbReference type="ARBA" id="ARBA00022801"/>
    </source>
</evidence>
<dbReference type="InterPro" id="IPR036189">
    <property type="entry name" value="DCP2_BoxA_sf"/>
</dbReference>
<comment type="subcellular location">
    <subcellularLocation>
        <location evidence="2">Cytoplasm</location>
    </subcellularLocation>
</comment>
<feature type="compositionally biased region" description="Polar residues" evidence="9">
    <location>
        <begin position="754"/>
        <end position="770"/>
    </location>
</feature>
<dbReference type="Pfam" id="PF00293">
    <property type="entry name" value="NUDIX"/>
    <property type="match status" value="1"/>
</dbReference>
<keyword evidence="12" id="KW-1185">Reference proteome</keyword>
<keyword evidence="8" id="KW-0464">Manganese</keyword>
<dbReference type="Gene3D" id="3.90.79.10">
    <property type="entry name" value="Nucleoside Triphosphate Pyrophosphohydrolase"/>
    <property type="match status" value="1"/>
</dbReference>
<dbReference type="InterPro" id="IPR044099">
    <property type="entry name" value="Dcp2_NUDIX"/>
</dbReference>
<dbReference type="AlphaFoldDB" id="A0A9Q9EGM5"/>
<dbReference type="SUPFAM" id="SSF140586">
    <property type="entry name" value="Dcp2 domain-like"/>
    <property type="match status" value="1"/>
</dbReference>
<dbReference type="FunFam" id="3.90.79.10:FF:000003">
    <property type="entry name" value="M7GpppN-mRNA hydrolase isoform 2"/>
    <property type="match status" value="1"/>
</dbReference>
<feature type="compositionally biased region" description="Low complexity" evidence="9">
    <location>
        <begin position="409"/>
        <end position="421"/>
    </location>
</feature>
<keyword evidence="6" id="KW-0378">Hydrolase</keyword>
<gene>
    <name evidence="11" type="ORF">Slin15195_G034640</name>
</gene>
<keyword evidence="4" id="KW-0963">Cytoplasm</keyword>
<dbReference type="CDD" id="cd03672">
    <property type="entry name" value="NUDIX_Dcp2p_Nudt20"/>
    <property type="match status" value="1"/>
</dbReference>
<evidence type="ECO:0000256" key="2">
    <source>
        <dbReference type="ARBA" id="ARBA00004496"/>
    </source>
</evidence>
<evidence type="ECO:0000256" key="8">
    <source>
        <dbReference type="ARBA" id="ARBA00023211"/>
    </source>
</evidence>
<feature type="compositionally biased region" description="Polar residues" evidence="9">
    <location>
        <begin position="575"/>
        <end position="597"/>
    </location>
</feature>
<feature type="compositionally biased region" description="Basic and acidic residues" evidence="9">
    <location>
        <begin position="636"/>
        <end position="646"/>
    </location>
</feature>
<evidence type="ECO:0000313" key="12">
    <source>
        <dbReference type="Proteomes" id="UP001056384"/>
    </source>
</evidence>
<evidence type="ECO:0000313" key="11">
    <source>
        <dbReference type="EMBL" id="USW50145.1"/>
    </source>
</evidence>
<dbReference type="GO" id="GO:0140933">
    <property type="term" value="F:5'-(N(7)-methylguanosine 5'-triphospho)-[mRNA] hydrolase activity"/>
    <property type="evidence" value="ECO:0007669"/>
    <property type="project" value="InterPro"/>
</dbReference>
<dbReference type="Gene3D" id="1.10.10.1050">
    <property type="entry name" value="Dcp2, box A domain"/>
    <property type="match status" value="1"/>
</dbReference>
<dbReference type="GO" id="GO:0000932">
    <property type="term" value="C:P-body"/>
    <property type="evidence" value="ECO:0007669"/>
    <property type="project" value="TreeGrafter"/>
</dbReference>
<dbReference type="Pfam" id="PF05026">
    <property type="entry name" value="DCP2"/>
    <property type="match status" value="1"/>
</dbReference>
<feature type="compositionally biased region" description="Polar residues" evidence="9">
    <location>
        <begin position="901"/>
        <end position="912"/>
    </location>
</feature>
<dbReference type="PROSITE" id="PS51462">
    <property type="entry name" value="NUDIX"/>
    <property type="match status" value="1"/>
</dbReference>
<dbReference type="PROSITE" id="PS00893">
    <property type="entry name" value="NUDIX_BOX"/>
    <property type="match status" value="1"/>
</dbReference>
<keyword evidence="5" id="KW-0479">Metal-binding</keyword>
<feature type="compositionally biased region" description="Polar residues" evidence="9">
    <location>
        <begin position="945"/>
        <end position="978"/>
    </location>
</feature>
<keyword evidence="7" id="KW-0694">RNA-binding</keyword>
<dbReference type="FunFam" id="1.10.10.1050:FF:000003">
    <property type="entry name" value="Decapping enzyme Dcp2, putative"/>
    <property type="match status" value="1"/>
</dbReference>
<dbReference type="InterPro" id="IPR020084">
    <property type="entry name" value="NUDIX_hydrolase_CS"/>
</dbReference>
<dbReference type="EMBL" id="CP099419">
    <property type="protein sequence ID" value="USW50145.1"/>
    <property type="molecule type" value="Genomic_DNA"/>
</dbReference>
<feature type="region of interest" description="Disordered" evidence="9">
    <location>
        <begin position="572"/>
        <end position="1018"/>
    </location>
</feature>
<dbReference type="InterPro" id="IPR007722">
    <property type="entry name" value="DCP2_BoxA"/>
</dbReference>
<reference evidence="11" key="1">
    <citation type="submission" date="2022-06" db="EMBL/GenBank/DDBJ databases">
        <title>Complete genome sequences of two strains of the flax pathogen Septoria linicola.</title>
        <authorList>
            <person name="Lapalu N."/>
            <person name="Simon A."/>
            <person name="Demenou B."/>
            <person name="Paumier D."/>
            <person name="Guillot M.-P."/>
            <person name="Gout L."/>
            <person name="Valade R."/>
        </authorList>
    </citation>
    <scope>NUCLEOTIDE SEQUENCE</scope>
    <source>
        <strain evidence="11">SE15195</strain>
    </source>
</reference>